<reference evidence="6 7" key="1">
    <citation type="journal article" date="2013" name="PLoS Genet.">
        <title>The genome and development-dependent transcriptomes of Pyronema confluens: a window into fungal evolution.</title>
        <authorList>
            <person name="Traeger S."/>
            <person name="Altegoer F."/>
            <person name="Freitag M."/>
            <person name="Gabaldon T."/>
            <person name="Kempken F."/>
            <person name="Kumar A."/>
            <person name="Marcet-Houben M."/>
            <person name="Poggeler S."/>
            <person name="Stajich J.E."/>
            <person name="Nowrousian M."/>
        </authorList>
    </citation>
    <scope>NUCLEOTIDE SEQUENCE [LARGE SCALE GENOMIC DNA]</scope>
    <source>
        <strain evidence="7">CBS 100304</strain>
        <tissue evidence="6">Vegetative mycelium</tissue>
    </source>
</reference>
<evidence type="ECO:0000313" key="6">
    <source>
        <dbReference type="EMBL" id="CCX31479.1"/>
    </source>
</evidence>
<feature type="repeat" description="ANK" evidence="3">
    <location>
        <begin position="1658"/>
        <end position="1690"/>
    </location>
</feature>
<feature type="repeat" description="ANK" evidence="3">
    <location>
        <begin position="1129"/>
        <end position="1161"/>
    </location>
</feature>
<dbReference type="OMA" id="WEAITEN"/>
<accession>U4LH89</accession>
<dbReference type="Pfam" id="PF00023">
    <property type="entry name" value="Ank"/>
    <property type="match status" value="1"/>
</dbReference>
<feature type="transmembrane region" description="Helical" evidence="5">
    <location>
        <begin position="462"/>
        <end position="481"/>
    </location>
</feature>
<evidence type="ECO:0000256" key="1">
    <source>
        <dbReference type="ARBA" id="ARBA00022737"/>
    </source>
</evidence>
<dbReference type="PANTHER" id="PTHR24173">
    <property type="entry name" value="ANKYRIN REPEAT CONTAINING"/>
    <property type="match status" value="1"/>
</dbReference>
<dbReference type="PRINTS" id="PR01415">
    <property type="entry name" value="ANKYRIN"/>
</dbReference>
<dbReference type="Pfam" id="PF12796">
    <property type="entry name" value="Ank_2"/>
    <property type="match status" value="4"/>
</dbReference>
<organism evidence="6 7">
    <name type="scientific">Pyronema omphalodes (strain CBS 100304)</name>
    <name type="common">Pyronema confluens</name>
    <dbReference type="NCBI Taxonomy" id="1076935"/>
    <lineage>
        <taxon>Eukaryota</taxon>
        <taxon>Fungi</taxon>
        <taxon>Dikarya</taxon>
        <taxon>Ascomycota</taxon>
        <taxon>Pezizomycotina</taxon>
        <taxon>Pezizomycetes</taxon>
        <taxon>Pezizales</taxon>
        <taxon>Pyronemataceae</taxon>
        <taxon>Pyronema</taxon>
    </lineage>
</organism>
<feature type="repeat" description="ANK" evidence="3">
    <location>
        <begin position="1625"/>
        <end position="1657"/>
    </location>
</feature>
<dbReference type="eggNOG" id="KOG4177">
    <property type="taxonomic scope" value="Eukaryota"/>
</dbReference>
<dbReference type="EMBL" id="HF935600">
    <property type="protein sequence ID" value="CCX31479.1"/>
    <property type="molecule type" value="Genomic_DNA"/>
</dbReference>
<dbReference type="InterPro" id="IPR036770">
    <property type="entry name" value="Ankyrin_rpt-contain_sf"/>
</dbReference>
<feature type="repeat" description="ANK" evidence="3">
    <location>
        <begin position="1367"/>
        <end position="1400"/>
    </location>
</feature>
<dbReference type="PANTHER" id="PTHR24173:SF74">
    <property type="entry name" value="ANKYRIN REPEAT DOMAIN-CONTAINING PROTEIN 16"/>
    <property type="match status" value="1"/>
</dbReference>
<keyword evidence="5" id="KW-1133">Transmembrane helix</keyword>
<dbReference type="InterPro" id="IPR002110">
    <property type="entry name" value="Ankyrin_rpt"/>
</dbReference>
<keyword evidence="1" id="KW-0677">Repeat</keyword>
<feature type="repeat" description="ANK" evidence="3">
    <location>
        <begin position="1333"/>
        <end position="1366"/>
    </location>
</feature>
<feature type="repeat" description="ANK" evidence="3">
    <location>
        <begin position="1162"/>
        <end position="1195"/>
    </location>
</feature>
<name>U4LH89_PYROM</name>
<feature type="region of interest" description="Disordered" evidence="4">
    <location>
        <begin position="220"/>
        <end position="270"/>
    </location>
</feature>
<dbReference type="STRING" id="1076935.U4LH89"/>
<sequence>MADSSNSATDDGENTINNLFSDLAPLLALFGERFAQQFLSESTSLWDGIVFACAPLGIITAIVGCIRVGGPPWLRAVIGRARENRAAAEIEFMSSTSNEVGESFNGKSIVRTLGKPQITQLIYVEEHNNGKECDANESNTFGIYTLQDTLDHGDISHNKSPFEEYSRTSVHAPRDKSETSLVRRVGARADQERPHSRDAEFWYNTGSVLLSRAADFLRGRKQSSIQDPENSIGLEQPSRENANSNESKELSPGTKPSQERSHHKDANAENYEAPNISLNIHGGSKKIDLILASLCGLLLQFGIVVFSGFTVYHPLFKSRFKKNGKDVAVYAYPTMAIGTVILFTGLLVCCIVIDRSTKESRWVLKSDDGSNGQPTAKKSKKKLRIFWLQKSHTTSDQEFDSFVLFAPDPTTEILTSRRLENERRNQPSRSRGISRTDSACGKQLKDTQESWFETLKRKNPGLPFLATFGTVLAVSGFILQFQGLRGLHWSSSIAQLVAVFFMTLIRAWVRRGLIQQPIAKRLIEQQYEMDWLALYMSTEGRYPESWPDLREETTEITEIRHIWQWMVDTGAYNQALPGNCEPPKLANIPDTNKCAYIPHQSVFDGSAAGKATQIRMRLFSLTGWSSPMADIANSVTIAIESVMNTIGAGVIKNTNPKNNFFWSLRARQEVIRASDVHFDKDSRLKFLLHLDSFNCSCYLKSETPDDRPSLPPSYITFKLEYSENGLWQADKSQIEAALSLWMLKLGPENRTSSKESIFLLGPGRESIKLDLDRWVGDLELIEGDFYRTDASPAESPSFYGFSGVLTEGEVANHSSPIYEAVAIKSEASLEVLLARHLFSAFMWAVSTKINPISDQGQTTVKNTDMFNVNEPNSIYALKLQNKKLSELAETIAQRTRLGNSKDILCLLIPPLSYANKLPMEALVDCIVQQARKLELLRRWKELVTVYDSLSKISAGLAKDTLKNKGSTLQKVIAIVFDELAYISHVINLRKEERRNDGIKDLEALKDRLDKQLEQLVGENNKGLLSKIFYGAGYKIPVMQEPLHRSPSYKVLDVHKYDSSTLWLAQWHLVLAHYDEEYDGPRDMGDLQRIDPGFLDLVGLSPLHHTIEIKNTVLWKHLQMGISIDVRGRGNMTPLHYAAMTGNLKWSQILLQAGANFELQDGSWKRPLHWAAFGGYTDVVALLVKKYGASTNVRDEYGRTPLHLAAIAKVSSSSYNTVRALLVTSTDEVLLSAADSDGINALSLSILANNIDTAEFILRKWGNIVEEQDKHGKVAIHYAAEKGCYTIFEPLSENRKNLHTQDSIGKTALHYAVEQGHLDIIKCLLNKSTDLEKTGRFALHHAAKRPHSFDIIKLILDFGIDVDTTNDNQETALFAAAVVPDNDCNIQVLLDNGADISRKNAEGRTIFDSAAAIAGNECTLAALICGMTALHEASSYIGTSVITPTLLTYDADTGALDKTGVAVLHCAMKTGNEATWKMLLDYGAGFDLSTCDESGKTPLQYIKENGKNESFFDLGLQWAISSRCKDTKTKAYFAAYLGRLDILNQIIDSNFDVNEPVLRDGSRLLHIAASNGFLNIVNRLIDVDIDIERLDNENRTPLHCAIQEGRSEIITRLLAAKCNVNAVDKNGLSALSYAVRLRDPKILDLILGSGVDVNAKLEDGGTVLHQAATMRHLDIVKKLLAAGADIQAVDNNGRTAHNVARSHHKHPIMGALAIKNSNLPQHYVPQDYR</sequence>
<keyword evidence="5" id="KW-0812">Transmembrane</keyword>
<feature type="repeat" description="ANK" evidence="3">
    <location>
        <begin position="1303"/>
        <end position="1335"/>
    </location>
</feature>
<feature type="region of interest" description="Disordered" evidence="4">
    <location>
        <begin position="155"/>
        <end position="195"/>
    </location>
</feature>
<feature type="transmembrane region" description="Helical" evidence="5">
    <location>
        <begin position="289"/>
        <end position="309"/>
    </location>
</feature>
<feature type="transmembrane region" description="Helical" evidence="5">
    <location>
        <begin position="329"/>
        <end position="353"/>
    </location>
</feature>
<keyword evidence="2 3" id="KW-0040">ANK repeat</keyword>
<feature type="repeat" description="ANK" evidence="3">
    <location>
        <begin position="1592"/>
        <end position="1624"/>
    </location>
</feature>
<proteinExistence type="predicted"/>
<dbReference type="OrthoDB" id="7464126at2759"/>
<dbReference type="PROSITE" id="PS50088">
    <property type="entry name" value="ANK_REPEAT"/>
    <property type="match status" value="9"/>
</dbReference>
<keyword evidence="7" id="KW-1185">Reference proteome</keyword>
<feature type="compositionally biased region" description="Basic and acidic residues" evidence="4">
    <location>
        <begin position="155"/>
        <end position="178"/>
    </location>
</feature>
<dbReference type="SMART" id="SM00248">
    <property type="entry name" value="ANK"/>
    <property type="match status" value="15"/>
</dbReference>
<evidence type="ECO:0000313" key="7">
    <source>
        <dbReference type="Proteomes" id="UP000018144"/>
    </source>
</evidence>
<feature type="repeat" description="ANK" evidence="3">
    <location>
        <begin position="1559"/>
        <end position="1591"/>
    </location>
</feature>
<feature type="region of interest" description="Disordered" evidence="4">
    <location>
        <begin position="417"/>
        <end position="441"/>
    </location>
</feature>
<feature type="compositionally biased region" description="Polar residues" evidence="4">
    <location>
        <begin position="427"/>
        <end position="437"/>
    </location>
</feature>
<evidence type="ECO:0000256" key="4">
    <source>
        <dbReference type="SAM" id="MobiDB-lite"/>
    </source>
</evidence>
<protein>
    <submittedName>
        <fullName evidence="6">Similar to Ankyrin-3 acc. no. Q12955</fullName>
    </submittedName>
</protein>
<evidence type="ECO:0000256" key="5">
    <source>
        <dbReference type="SAM" id="Phobius"/>
    </source>
</evidence>
<gene>
    <name evidence="6" type="ORF">PCON_10828</name>
</gene>
<dbReference type="Gene3D" id="1.25.40.20">
    <property type="entry name" value="Ankyrin repeat-containing domain"/>
    <property type="match status" value="4"/>
</dbReference>
<evidence type="ECO:0000256" key="2">
    <source>
        <dbReference type="ARBA" id="ARBA00023043"/>
    </source>
</evidence>
<feature type="compositionally biased region" description="Basic and acidic residues" evidence="4">
    <location>
        <begin position="257"/>
        <end position="267"/>
    </location>
</feature>
<dbReference type="Proteomes" id="UP000018144">
    <property type="component" value="Unassembled WGS sequence"/>
</dbReference>
<dbReference type="PROSITE" id="PS50297">
    <property type="entry name" value="ANK_REP_REGION"/>
    <property type="match status" value="7"/>
</dbReference>
<keyword evidence="5" id="KW-0472">Membrane</keyword>
<evidence type="ECO:0000256" key="3">
    <source>
        <dbReference type="PROSITE-ProRule" id="PRU00023"/>
    </source>
</evidence>
<dbReference type="SUPFAM" id="SSF48403">
    <property type="entry name" value="Ankyrin repeat"/>
    <property type="match status" value="2"/>
</dbReference>
<feature type="transmembrane region" description="Helical" evidence="5">
    <location>
        <begin position="49"/>
        <end position="70"/>
    </location>
</feature>